<reference evidence="1 2" key="1">
    <citation type="journal article" date="2023" name="Limnol Oceanogr Lett">
        <title>Environmental adaptations by the intertidal Antarctic cyanobacterium Halotia branconii CENA392 as revealed using long-read genome sequencing.</title>
        <authorList>
            <person name="Dextro R.B."/>
            <person name="Delbaje E."/>
            <person name="Freitas P.N.N."/>
            <person name="Geraldes V."/>
            <person name="Pinto E."/>
            <person name="Long P.F."/>
            <person name="Fiore M.F."/>
        </authorList>
    </citation>
    <scope>NUCLEOTIDE SEQUENCE [LARGE SCALE GENOMIC DNA]</scope>
    <source>
        <strain evidence="1 2">CENA392</strain>
        <plasmid evidence="1 2">unnamed1</plasmid>
    </source>
</reference>
<geneLocation type="plasmid" evidence="1 2">
    <name>unnamed1</name>
</geneLocation>
<gene>
    <name evidence="1" type="ORF">QI031_31350</name>
</gene>
<dbReference type="AlphaFoldDB" id="A0AAJ6NYN9"/>
<keyword evidence="1" id="KW-0614">Plasmid</keyword>
<dbReference type="EMBL" id="CP124544">
    <property type="protein sequence ID" value="WGV29057.1"/>
    <property type="molecule type" value="Genomic_DNA"/>
</dbReference>
<name>A0AAJ6NYN9_9CYAN</name>
<protein>
    <submittedName>
        <fullName evidence="1">Uncharacterized protein</fullName>
    </submittedName>
</protein>
<dbReference type="RefSeq" id="WP_281486253.1">
    <property type="nucleotide sequence ID" value="NZ_CP124544.1"/>
</dbReference>
<evidence type="ECO:0000313" key="1">
    <source>
        <dbReference type="EMBL" id="WGV29057.1"/>
    </source>
</evidence>
<evidence type="ECO:0000313" key="2">
    <source>
        <dbReference type="Proteomes" id="UP001223520"/>
    </source>
</evidence>
<sequence>MRKNKLNSNKYSITEINNCEPPTEVKAVKVHEYIPSINEDWIYVGGTYWTREEVEREFGEEQLEPDQ</sequence>
<dbReference type="Proteomes" id="UP001223520">
    <property type="component" value="Plasmid unnamed1"/>
</dbReference>
<dbReference type="KEGG" id="hbq:QI031_31350"/>
<organism evidence="1 2">
    <name type="scientific">Halotia branconii CENA392</name>
    <dbReference type="NCBI Taxonomy" id="1539056"/>
    <lineage>
        <taxon>Bacteria</taxon>
        <taxon>Bacillati</taxon>
        <taxon>Cyanobacteriota</taxon>
        <taxon>Cyanophyceae</taxon>
        <taxon>Nostocales</taxon>
        <taxon>Nodulariaceae</taxon>
        <taxon>Halotia</taxon>
    </lineage>
</organism>
<accession>A0AAJ6NYN9</accession>
<proteinExistence type="predicted"/>
<keyword evidence="2" id="KW-1185">Reference proteome</keyword>